<keyword evidence="3" id="KW-1185">Reference proteome</keyword>
<dbReference type="Proteomes" id="UP001159042">
    <property type="component" value="Unassembled WGS sequence"/>
</dbReference>
<evidence type="ECO:0000313" key="3">
    <source>
        <dbReference type="Proteomes" id="UP001159042"/>
    </source>
</evidence>
<name>A0AAV8VD57_9CUCU</name>
<dbReference type="Pfam" id="PF22938">
    <property type="entry name" value="Integrase_p58_C"/>
    <property type="match status" value="1"/>
</dbReference>
<accession>A0AAV8VD57</accession>
<reference evidence="2 3" key="1">
    <citation type="journal article" date="2023" name="Insect Mol. Biol.">
        <title>Genome sequencing provides insights into the evolution of gene families encoding plant cell wall-degrading enzymes in longhorned beetles.</title>
        <authorList>
            <person name="Shin N.R."/>
            <person name="Okamura Y."/>
            <person name="Kirsch R."/>
            <person name="Pauchet Y."/>
        </authorList>
    </citation>
    <scope>NUCLEOTIDE SEQUENCE [LARGE SCALE GENOMIC DNA]</scope>
    <source>
        <strain evidence="2">EAD_L_NR</strain>
    </source>
</reference>
<dbReference type="AlphaFoldDB" id="A0AAV8VD57"/>
<feature type="domain" description="Integrase p58-like C-terminal" evidence="1">
    <location>
        <begin position="25"/>
        <end position="57"/>
    </location>
</feature>
<sequence>MKTRYDLRANIGGFQVNEKKSWEAPYTIVTRLNDVMYRIQKNPQAKMKIVHIDKLTPYQESHPNEGVT</sequence>
<evidence type="ECO:0000313" key="2">
    <source>
        <dbReference type="EMBL" id="KAJ8912137.1"/>
    </source>
</evidence>
<proteinExistence type="predicted"/>
<organism evidence="2 3">
    <name type="scientific">Exocentrus adspersus</name>
    <dbReference type="NCBI Taxonomy" id="1586481"/>
    <lineage>
        <taxon>Eukaryota</taxon>
        <taxon>Metazoa</taxon>
        <taxon>Ecdysozoa</taxon>
        <taxon>Arthropoda</taxon>
        <taxon>Hexapoda</taxon>
        <taxon>Insecta</taxon>
        <taxon>Pterygota</taxon>
        <taxon>Neoptera</taxon>
        <taxon>Endopterygota</taxon>
        <taxon>Coleoptera</taxon>
        <taxon>Polyphaga</taxon>
        <taxon>Cucujiformia</taxon>
        <taxon>Chrysomeloidea</taxon>
        <taxon>Cerambycidae</taxon>
        <taxon>Lamiinae</taxon>
        <taxon>Acanthocinini</taxon>
        <taxon>Exocentrus</taxon>
    </lineage>
</organism>
<dbReference type="InterPro" id="IPR054465">
    <property type="entry name" value="Integrase_p58-like_C"/>
</dbReference>
<comment type="caution">
    <text evidence="2">The sequence shown here is derived from an EMBL/GenBank/DDBJ whole genome shotgun (WGS) entry which is preliminary data.</text>
</comment>
<evidence type="ECO:0000259" key="1">
    <source>
        <dbReference type="Pfam" id="PF22938"/>
    </source>
</evidence>
<gene>
    <name evidence="2" type="ORF">NQ315_013186</name>
</gene>
<protein>
    <recommendedName>
        <fullName evidence="1">Integrase p58-like C-terminal domain-containing protein</fullName>
    </recommendedName>
</protein>
<dbReference type="EMBL" id="JANEYG010000144">
    <property type="protein sequence ID" value="KAJ8912137.1"/>
    <property type="molecule type" value="Genomic_DNA"/>
</dbReference>